<dbReference type="GO" id="GO:0005634">
    <property type="term" value="C:nucleus"/>
    <property type="evidence" value="ECO:0007669"/>
    <property type="project" value="UniProtKB-SubCell"/>
</dbReference>
<dbReference type="InterPro" id="IPR003349">
    <property type="entry name" value="JmjN"/>
</dbReference>
<feature type="compositionally biased region" description="Basic residues" evidence="17">
    <location>
        <begin position="1096"/>
        <end position="1105"/>
    </location>
</feature>
<dbReference type="GO" id="GO:0048512">
    <property type="term" value="P:circadian behavior"/>
    <property type="evidence" value="ECO:0007669"/>
    <property type="project" value="UniProtKB-ARBA"/>
</dbReference>
<keyword evidence="6" id="KW-0677">Repeat</keyword>
<feature type="region of interest" description="Disordered" evidence="17">
    <location>
        <begin position="549"/>
        <end position="619"/>
    </location>
</feature>
<evidence type="ECO:0000256" key="4">
    <source>
        <dbReference type="ARBA" id="ARBA00012900"/>
    </source>
</evidence>
<comment type="function">
    <text evidence="16">Probable histone demethylase that specifically demethylates 'Lys-9' and 'Lys-36' residues of histone H3, thereby playing a central role in histone code. Demethylation of Lys residue generates formaldehyde and succinate.</text>
</comment>
<feature type="domain" description="JmjC" evidence="19">
    <location>
        <begin position="142"/>
        <end position="308"/>
    </location>
</feature>
<dbReference type="Pfam" id="PF02375">
    <property type="entry name" value="JmjN"/>
    <property type="match status" value="1"/>
</dbReference>
<dbReference type="InterPro" id="IPR040477">
    <property type="entry name" value="KDM4-like_Tudor"/>
</dbReference>
<dbReference type="PANTHER" id="PTHR10694">
    <property type="entry name" value="LYSINE-SPECIFIC DEMETHYLASE"/>
    <property type="match status" value="1"/>
</dbReference>
<feature type="compositionally biased region" description="Polar residues" evidence="17">
    <location>
        <begin position="587"/>
        <end position="600"/>
    </location>
</feature>
<keyword evidence="7" id="KW-0862">Zinc</keyword>
<evidence type="ECO:0000256" key="2">
    <source>
        <dbReference type="ARBA" id="ARBA00004123"/>
    </source>
</evidence>
<evidence type="ECO:0000256" key="10">
    <source>
        <dbReference type="ARBA" id="ARBA00023002"/>
    </source>
</evidence>
<proteinExistence type="inferred from homology"/>
<dbReference type="InterPro" id="IPR003347">
    <property type="entry name" value="JmjC_dom"/>
</dbReference>
<dbReference type="GO" id="GO:0140681">
    <property type="term" value="F:histone H3K36me2/H3K36me3 demethylase activity"/>
    <property type="evidence" value="ECO:0007669"/>
    <property type="project" value="UniProtKB-ARBA"/>
</dbReference>
<dbReference type="EMBL" id="JABFTP020000042">
    <property type="protein sequence ID" value="KAL3271068.1"/>
    <property type="molecule type" value="Genomic_DNA"/>
</dbReference>
<dbReference type="SMART" id="SM00333">
    <property type="entry name" value="TUDOR"/>
    <property type="match status" value="1"/>
</dbReference>
<keyword evidence="14" id="KW-0539">Nucleus</keyword>
<accession>A0ABD2MX74</accession>
<feature type="compositionally biased region" description="Basic and acidic residues" evidence="17">
    <location>
        <begin position="602"/>
        <end position="619"/>
    </location>
</feature>
<dbReference type="SMART" id="SM00545">
    <property type="entry name" value="JmjN"/>
    <property type="match status" value="1"/>
</dbReference>
<comment type="subcellular location">
    <subcellularLocation>
        <location evidence="2">Nucleus</location>
    </subcellularLocation>
</comment>
<evidence type="ECO:0000313" key="21">
    <source>
        <dbReference type="Proteomes" id="UP001516400"/>
    </source>
</evidence>
<feature type="region of interest" description="Disordered" evidence="17">
    <location>
        <begin position="1234"/>
        <end position="1280"/>
    </location>
</feature>
<comment type="caution">
    <text evidence="20">The sequence shown here is derived from an EMBL/GenBank/DDBJ whole genome shotgun (WGS) entry which is preliminary data.</text>
</comment>
<keyword evidence="21" id="KW-1185">Reference proteome</keyword>
<evidence type="ECO:0000256" key="1">
    <source>
        <dbReference type="ARBA" id="ARBA00001954"/>
    </source>
</evidence>
<keyword evidence="11" id="KW-0408">Iron</keyword>
<dbReference type="Gene3D" id="3.10.330.70">
    <property type="match status" value="1"/>
</dbReference>
<feature type="region of interest" description="Disordered" evidence="17">
    <location>
        <begin position="996"/>
        <end position="1050"/>
    </location>
</feature>
<evidence type="ECO:0000256" key="5">
    <source>
        <dbReference type="ARBA" id="ARBA00022723"/>
    </source>
</evidence>
<dbReference type="Pfam" id="PF18104">
    <property type="entry name" value="Tudor_2"/>
    <property type="match status" value="1"/>
</dbReference>
<dbReference type="Proteomes" id="UP001516400">
    <property type="component" value="Unassembled WGS sequence"/>
</dbReference>
<feature type="region of interest" description="Disordered" evidence="17">
    <location>
        <begin position="948"/>
        <end position="967"/>
    </location>
</feature>
<dbReference type="SUPFAM" id="SSF63748">
    <property type="entry name" value="Tudor/PWWP/MBT"/>
    <property type="match status" value="2"/>
</dbReference>
<feature type="compositionally biased region" description="Basic residues" evidence="17">
    <location>
        <begin position="551"/>
        <end position="584"/>
    </location>
</feature>
<dbReference type="GO" id="GO:0140684">
    <property type="term" value="F:histone H3K9me2/H3K9me3 demethylase activity"/>
    <property type="evidence" value="ECO:0007669"/>
    <property type="project" value="UniProtKB-EC"/>
</dbReference>
<feature type="compositionally biased region" description="Basic and acidic residues" evidence="17">
    <location>
        <begin position="1001"/>
        <end position="1010"/>
    </location>
</feature>
<feature type="domain" description="JmjN" evidence="18">
    <location>
        <begin position="12"/>
        <end position="54"/>
    </location>
</feature>
<evidence type="ECO:0000256" key="11">
    <source>
        <dbReference type="ARBA" id="ARBA00023004"/>
    </source>
</evidence>
<evidence type="ECO:0000256" key="13">
    <source>
        <dbReference type="ARBA" id="ARBA00023163"/>
    </source>
</evidence>
<name>A0ABD2MX74_9CUCU</name>
<evidence type="ECO:0000256" key="17">
    <source>
        <dbReference type="SAM" id="MobiDB-lite"/>
    </source>
</evidence>
<evidence type="ECO:0000256" key="9">
    <source>
        <dbReference type="ARBA" id="ARBA00022964"/>
    </source>
</evidence>
<evidence type="ECO:0000256" key="7">
    <source>
        <dbReference type="ARBA" id="ARBA00022833"/>
    </source>
</evidence>
<feature type="region of interest" description="Disordered" evidence="17">
    <location>
        <begin position="1416"/>
        <end position="1435"/>
    </location>
</feature>
<organism evidence="20 21">
    <name type="scientific">Cryptolaemus montrouzieri</name>
    <dbReference type="NCBI Taxonomy" id="559131"/>
    <lineage>
        <taxon>Eukaryota</taxon>
        <taxon>Metazoa</taxon>
        <taxon>Ecdysozoa</taxon>
        <taxon>Arthropoda</taxon>
        <taxon>Hexapoda</taxon>
        <taxon>Insecta</taxon>
        <taxon>Pterygota</taxon>
        <taxon>Neoptera</taxon>
        <taxon>Endopterygota</taxon>
        <taxon>Coleoptera</taxon>
        <taxon>Polyphaga</taxon>
        <taxon>Cucujiformia</taxon>
        <taxon>Coccinelloidea</taxon>
        <taxon>Coccinellidae</taxon>
        <taxon>Scymninae</taxon>
        <taxon>Scymnini</taxon>
        <taxon>Cryptolaemus</taxon>
    </lineage>
</organism>
<keyword evidence="10" id="KW-0560">Oxidoreductase</keyword>
<dbReference type="PROSITE" id="PS51183">
    <property type="entry name" value="JMJN"/>
    <property type="match status" value="1"/>
</dbReference>
<feature type="region of interest" description="Disordered" evidence="17">
    <location>
        <begin position="462"/>
        <end position="500"/>
    </location>
</feature>
<evidence type="ECO:0000256" key="3">
    <source>
        <dbReference type="ARBA" id="ARBA00009711"/>
    </source>
</evidence>
<dbReference type="Pfam" id="PF02373">
    <property type="entry name" value="JmjC"/>
    <property type="match status" value="1"/>
</dbReference>
<comment type="cofactor">
    <cofactor evidence="1">
        <name>Fe(2+)</name>
        <dbReference type="ChEBI" id="CHEBI:29033"/>
    </cofactor>
</comment>
<dbReference type="SUPFAM" id="SSF51197">
    <property type="entry name" value="Clavaminate synthase-like"/>
    <property type="match status" value="1"/>
</dbReference>
<dbReference type="Gene3D" id="2.30.30.140">
    <property type="match status" value="1"/>
</dbReference>
<comment type="catalytic activity">
    <reaction evidence="15">
        <text>N(6),N(6),N(6)-trimethyl-L-lysyl(9)-[histone H3] + 2 2-oxoglutarate + 2 O2 = N(6)-methyl-L-lysyl(9)-[histone H3] + 2 formaldehyde + 2 succinate + 2 CO2</text>
        <dbReference type="Rhea" id="RHEA:60200"/>
        <dbReference type="Rhea" id="RHEA-COMP:15538"/>
        <dbReference type="Rhea" id="RHEA-COMP:15542"/>
        <dbReference type="ChEBI" id="CHEBI:15379"/>
        <dbReference type="ChEBI" id="CHEBI:16526"/>
        <dbReference type="ChEBI" id="CHEBI:16810"/>
        <dbReference type="ChEBI" id="CHEBI:16842"/>
        <dbReference type="ChEBI" id="CHEBI:30031"/>
        <dbReference type="ChEBI" id="CHEBI:61929"/>
        <dbReference type="ChEBI" id="CHEBI:61961"/>
        <dbReference type="EC" id="1.14.11.66"/>
    </reaction>
</comment>
<evidence type="ECO:0000259" key="18">
    <source>
        <dbReference type="PROSITE" id="PS51183"/>
    </source>
</evidence>
<dbReference type="PANTHER" id="PTHR10694:SF129">
    <property type="entry name" value="LYSINE-SPECIFIC DEMETHYLASE 4B-RELATED"/>
    <property type="match status" value="1"/>
</dbReference>
<comment type="similarity">
    <text evidence="3">Belongs to the JHDM3 histone demethylase family.</text>
</comment>
<sequence length="1435" mass="163335">MAEAYYSKIPKIQVFRPTWDEFKDFSKYIQVMESQGAHKAGLAKVIPPPEWVPRKSGYNIADLDVTIPAPICQVVTGKQGLYQQINIQKKAMTIQQYRELANSERYATPKHFDYEDLERKYWKNITYVAPIYGADVSGSLTDEDVNEWNINRLGTILDFVNEDYGISIEGVNTAYLYFGMWKTTFAWHTEDMDLYSINYLHFGAPKTWYAIPPEHGRRLERLANGFFPSSYKTCQAFLRHKMTLISPQILKQYSIPYNKITQEAGEIMITFPYGYHAGFNHGFNCAESTNFACERWVEYGKRASHCTCSKDMVKISMDTFVKRFQPERYEMWLKGEDVGPHPEEPNRQVAAPLPLPQDILCNKNNTTLPQSFLEGPMKKPGRKGRMMNYQQDFSLTDFPTELQLQLMEEDHLGFAQDELPPDEQQLEVLEDIWLKAGEIEAEDASFCDEGYRVSNKRKYFRRNKHNKPKQEKDGVTKVPKKPKFDADGNPIPPQKKTKKNIDDLTGLYTACESKSKKVCGKIVAPLNLGEPADTTDLVKSLVAKEADKLLSVHHHKKKKKKHKHKDDKEHRHKHKKRKHHHHHHEASNNSSLLDTSQASTIPEEKKEEPEKKPEQDVAKVKDEIDSIIREAAAEHEQNLLKLADSRSEPLIKQEPELPKIKAEPDVPKINIDNLPAPVHRIHLIEGGKSSPTTMALKNFRRFTDVKKSIPVLPKLGKVETIHTSKGTITVLEKNILESKPAETTPPIPPEPVVKTEVAKPNPGFNNAFLSFLKNVSTCETEEKEKKKKIKAEKRRVHKTTDEILVKEESDMSRTDLIKHILKTTCTSTRMKQEVVVPEEEPVKKKEESQMSLQEALQQAVEQITHHSKVNQTSVAAKPQKEVLLQIPESRGDDFVSREQMDMVTMCEDDSGDFFVEENKGTWNGRKFVVNSCTTSSYYNSDRFYPMSQTPIKLEPGEDTEDSSQDKANDRVVVERIEDDSGAVTAAEQNGVLCDLTAGFDEPDRPKKGDDDAQDCNRLSNFANGEKDPAKLPTAENNNSSDESDSDSSNDGCSSSCCSCCSTCESSDDEGGTTGDSAVKKVVKTEHGAEGGIPNVMKKKPGRKKKIVSDEGNEQKRMKPKLSPTYRKPVTLRQIVMGQRGMGRPKKEVREQIARMKAIMEKYKAAEADGSYVPASTEENGLSEYLRLKASCLTPMALEVNVDNVLEVMDEEVRDDLLSGKTLIEMAELEKAVKVPKQEPEEVQKEPKIEVESPEKKEEKEKAGKSIPSSSSPRKVDGLPSKQSLKMDDMVWAKHKNGRYYKAKVIATKDLPYVCVYFFEDESFSKDVFLSDLVWNWKTRPPKCGQTVQVRWPDGKIYDAEFICSIKSQTLTVRFEDESELEVKREHVYSLTEYIPKRIEAKLSQATDMKNRDHLYDLDKPLPEKRPVKRKTFEDE</sequence>
<evidence type="ECO:0000256" key="14">
    <source>
        <dbReference type="ARBA" id="ARBA00023242"/>
    </source>
</evidence>
<dbReference type="SMART" id="SM00558">
    <property type="entry name" value="JmjC"/>
    <property type="match status" value="1"/>
</dbReference>
<dbReference type="EC" id="1.14.11.66" evidence="4"/>
<evidence type="ECO:0000256" key="16">
    <source>
        <dbReference type="ARBA" id="ARBA00053408"/>
    </source>
</evidence>
<feature type="compositionally biased region" description="Basic and acidic residues" evidence="17">
    <location>
        <begin position="1234"/>
        <end position="1263"/>
    </location>
</feature>
<feature type="compositionally biased region" description="Basic and acidic residues" evidence="17">
    <location>
        <begin position="1106"/>
        <end position="1116"/>
    </location>
</feature>
<dbReference type="FunFam" id="2.60.120.650:FF:000048">
    <property type="entry name" value="Lysine-specific demethylase 4A"/>
    <property type="match status" value="1"/>
</dbReference>
<dbReference type="GO" id="GO:0046872">
    <property type="term" value="F:metal ion binding"/>
    <property type="evidence" value="ECO:0007669"/>
    <property type="project" value="UniProtKB-KW"/>
</dbReference>
<keyword evidence="13" id="KW-0804">Transcription</keyword>
<dbReference type="PROSITE" id="PS51184">
    <property type="entry name" value="JMJC"/>
    <property type="match status" value="1"/>
</dbReference>
<keyword evidence="12" id="KW-0805">Transcription regulation</keyword>
<reference evidence="20 21" key="1">
    <citation type="journal article" date="2021" name="BMC Biol.">
        <title>Horizontally acquired antibacterial genes associated with adaptive radiation of ladybird beetles.</title>
        <authorList>
            <person name="Li H.S."/>
            <person name="Tang X.F."/>
            <person name="Huang Y.H."/>
            <person name="Xu Z.Y."/>
            <person name="Chen M.L."/>
            <person name="Du X.Y."/>
            <person name="Qiu B.Y."/>
            <person name="Chen P.T."/>
            <person name="Zhang W."/>
            <person name="Slipinski A."/>
            <person name="Escalona H.E."/>
            <person name="Waterhouse R.M."/>
            <person name="Zwick A."/>
            <person name="Pang H."/>
        </authorList>
    </citation>
    <scope>NUCLEOTIDE SEQUENCE [LARGE SCALE GENOMIC DNA]</scope>
    <source>
        <strain evidence="20">SYSU2018</strain>
    </source>
</reference>
<protein>
    <recommendedName>
        <fullName evidence="4">[histone H3]-trimethyl-L-lysine(9) demethylase</fullName>
        <ecNumber evidence="4">1.14.11.66</ecNumber>
    </recommendedName>
</protein>
<dbReference type="CDD" id="cd20392">
    <property type="entry name" value="Tudor_JMJD2_rpt2"/>
    <property type="match status" value="1"/>
</dbReference>
<keyword evidence="5" id="KW-0479">Metal-binding</keyword>
<gene>
    <name evidence="20" type="ORF">HHI36_021567</name>
</gene>
<evidence type="ECO:0000259" key="19">
    <source>
        <dbReference type="PROSITE" id="PS51184"/>
    </source>
</evidence>
<evidence type="ECO:0000256" key="15">
    <source>
        <dbReference type="ARBA" id="ARBA00049349"/>
    </source>
</evidence>
<evidence type="ECO:0000256" key="12">
    <source>
        <dbReference type="ARBA" id="ARBA00023015"/>
    </source>
</evidence>
<evidence type="ECO:0000313" key="20">
    <source>
        <dbReference type="EMBL" id="KAL3271068.1"/>
    </source>
</evidence>
<keyword evidence="8" id="KW-0156">Chromatin regulator</keyword>
<feature type="region of interest" description="Disordered" evidence="17">
    <location>
        <begin position="1085"/>
        <end position="1119"/>
    </location>
</feature>
<keyword evidence="9" id="KW-0223">Dioxygenase</keyword>
<evidence type="ECO:0000256" key="8">
    <source>
        <dbReference type="ARBA" id="ARBA00022853"/>
    </source>
</evidence>
<evidence type="ECO:0000256" key="6">
    <source>
        <dbReference type="ARBA" id="ARBA00022737"/>
    </source>
</evidence>
<dbReference type="Gene3D" id="2.60.120.650">
    <property type="entry name" value="Cupin"/>
    <property type="match status" value="1"/>
</dbReference>
<dbReference type="InterPro" id="IPR002999">
    <property type="entry name" value="Tudor"/>
</dbReference>